<keyword evidence="5" id="KW-0819">tRNA processing</keyword>
<reference evidence="10 11" key="1">
    <citation type="submission" date="2018-11" db="EMBL/GenBank/DDBJ databases">
        <title>Genome sequence of Saitozyma podzolica DSM 27192.</title>
        <authorList>
            <person name="Aliyu H."/>
            <person name="Gorte O."/>
            <person name="Ochsenreither K."/>
        </authorList>
    </citation>
    <scope>NUCLEOTIDE SEQUENCE [LARGE SCALE GENOMIC DNA]</scope>
    <source>
        <strain evidence="10 11">DSM 27192</strain>
    </source>
</reference>
<evidence type="ECO:0000256" key="5">
    <source>
        <dbReference type="ARBA" id="ARBA00022694"/>
    </source>
</evidence>
<comment type="subcellular location">
    <subcellularLocation>
        <location evidence="1">Nucleus</location>
    </subcellularLocation>
</comment>
<evidence type="ECO:0000256" key="8">
    <source>
        <dbReference type="RuleBase" id="RU004398"/>
    </source>
</evidence>
<evidence type="ECO:0000256" key="6">
    <source>
        <dbReference type="ARBA" id="ARBA00023242"/>
    </source>
</evidence>
<evidence type="ECO:0000256" key="2">
    <source>
        <dbReference type="ARBA" id="ARBA00005546"/>
    </source>
</evidence>
<dbReference type="PANTHER" id="PTHR15840">
    <property type="entry name" value="CGI-121 FAMILY MEMBER"/>
    <property type="match status" value="1"/>
</dbReference>
<evidence type="ECO:0000256" key="4">
    <source>
        <dbReference type="ARBA" id="ARBA00016009"/>
    </source>
</evidence>
<dbReference type="Gene3D" id="3.30.2380.10">
    <property type="entry name" value="CGI121/TPRKB"/>
    <property type="match status" value="1"/>
</dbReference>
<feature type="compositionally biased region" description="Basic residues" evidence="9">
    <location>
        <begin position="1"/>
        <end position="10"/>
    </location>
</feature>
<dbReference type="GO" id="GO:0002949">
    <property type="term" value="P:tRNA threonylcarbamoyladenosine modification"/>
    <property type="evidence" value="ECO:0007669"/>
    <property type="project" value="TreeGrafter"/>
</dbReference>
<dbReference type="Proteomes" id="UP000279259">
    <property type="component" value="Unassembled WGS sequence"/>
</dbReference>
<evidence type="ECO:0000313" key="11">
    <source>
        <dbReference type="Proteomes" id="UP000279259"/>
    </source>
</evidence>
<dbReference type="STRING" id="1890683.A0A427YUQ4"/>
<dbReference type="Pfam" id="PF08617">
    <property type="entry name" value="CGI-121"/>
    <property type="match status" value="1"/>
</dbReference>
<keyword evidence="6 8" id="KW-0539">Nucleus</keyword>
<feature type="region of interest" description="Disordered" evidence="9">
    <location>
        <begin position="52"/>
        <end position="77"/>
    </location>
</feature>
<dbReference type="EMBL" id="RSCD01000002">
    <property type="protein sequence ID" value="RSH94766.1"/>
    <property type="molecule type" value="Genomic_DNA"/>
</dbReference>
<dbReference type="GO" id="GO:0000408">
    <property type="term" value="C:EKC/KEOPS complex"/>
    <property type="evidence" value="ECO:0007669"/>
    <property type="project" value="TreeGrafter"/>
</dbReference>
<comment type="function">
    <text evidence="7">Component of the EKC/KEOPS complex that is required for the formation of a threonylcarbamoyl group on adenosine at position 37 (t(6)A37) in tRNAs that read codons beginning with adenine. The complex is probably involved in the transfer of the threonylcarbamoyl moiety of threonylcarbamoyl-AMP (TC-AMP) to the N6 group of A37. CGI121 acts as an allosteric effector that regulates the t(6)A activity of the complex. The EKC/KEOPS complex also promotes both telomere uncapping and telomere elongation. The complex is required for efficient recruitment of transcriptional coactivators. CGI121 is not required for tRNA modification.</text>
</comment>
<evidence type="ECO:0000256" key="3">
    <source>
        <dbReference type="ARBA" id="ARBA00015316"/>
    </source>
</evidence>
<dbReference type="PANTHER" id="PTHR15840:SF10">
    <property type="entry name" value="EKC_KEOPS COMPLEX SUBUNIT TPRKB"/>
    <property type="match status" value="1"/>
</dbReference>
<accession>A0A427YUQ4</accession>
<gene>
    <name evidence="10" type="ORF">EHS25_004572</name>
</gene>
<dbReference type="AlphaFoldDB" id="A0A427YUQ4"/>
<comment type="similarity">
    <text evidence="2 8">Belongs to the CGI121/TPRKB family.</text>
</comment>
<evidence type="ECO:0000256" key="1">
    <source>
        <dbReference type="ARBA" id="ARBA00004123"/>
    </source>
</evidence>
<dbReference type="GO" id="GO:0005829">
    <property type="term" value="C:cytosol"/>
    <property type="evidence" value="ECO:0007669"/>
    <property type="project" value="TreeGrafter"/>
</dbReference>
<feature type="region of interest" description="Disordered" evidence="9">
    <location>
        <begin position="151"/>
        <end position="177"/>
    </location>
</feature>
<feature type="region of interest" description="Disordered" evidence="9">
    <location>
        <begin position="1"/>
        <end position="33"/>
    </location>
</feature>
<dbReference type="OrthoDB" id="329139at2759"/>
<name>A0A427YUQ4_9TREE</name>
<organism evidence="10 11">
    <name type="scientific">Saitozyma podzolica</name>
    <dbReference type="NCBI Taxonomy" id="1890683"/>
    <lineage>
        <taxon>Eukaryota</taxon>
        <taxon>Fungi</taxon>
        <taxon>Dikarya</taxon>
        <taxon>Basidiomycota</taxon>
        <taxon>Agaricomycotina</taxon>
        <taxon>Tremellomycetes</taxon>
        <taxon>Tremellales</taxon>
        <taxon>Trimorphomycetaceae</taxon>
        <taxon>Saitozyma</taxon>
    </lineage>
</organism>
<feature type="region of interest" description="Disordered" evidence="9">
    <location>
        <begin position="227"/>
        <end position="246"/>
    </location>
</feature>
<evidence type="ECO:0000313" key="10">
    <source>
        <dbReference type="EMBL" id="RSH94766.1"/>
    </source>
</evidence>
<evidence type="ECO:0000256" key="7">
    <source>
        <dbReference type="ARBA" id="ARBA00025043"/>
    </source>
</evidence>
<comment type="caution">
    <text evidence="10">The sequence shown here is derived from an EMBL/GenBank/DDBJ whole genome shotgun (WGS) entry which is preliminary data.</text>
</comment>
<feature type="compositionally biased region" description="Basic and acidic residues" evidence="9">
    <location>
        <begin position="16"/>
        <end position="27"/>
    </location>
</feature>
<dbReference type="GO" id="GO:0005634">
    <property type="term" value="C:nucleus"/>
    <property type="evidence" value="ECO:0007669"/>
    <property type="project" value="UniProtKB-SubCell"/>
</dbReference>
<evidence type="ECO:0000256" key="9">
    <source>
        <dbReference type="SAM" id="MobiDB-lite"/>
    </source>
</evidence>
<sequence length="317" mass="34947">MRSRNAKRKPTPTPPDHADDGWARAKDPTPGVCRVPRFQPLFEALRALKRDDERENHCHHPPHSHRHGDLHPPTLPPSVNTVHIALFEDVSNAQAIRKRLIQAATTEGEEGDRLKAEVDFGFLEGRMLVSKSHLLTAIQTTLLNALTPAVVPSSAGSASGSGSSTPNPNPTPALAQTPPQLLTRSHNIHSELLLTLSPNNNITESIRRHGLSDQTTSLVVVRMGPGPTYAEAQEGPDGRGRGQEQNVDSRQSVWKEMEEVVKGRLVELDQLDREDHPDWARVDKVYKLAEMNQLKLPGLRQRKIDAVINAVAIKSVT</sequence>
<dbReference type="InterPro" id="IPR013926">
    <property type="entry name" value="CGI121/TPRKB"/>
</dbReference>
<proteinExistence type="inferred from homology"/>
<feature type="compositionally biased region" description="Basic residues" evidence="9">
    <location>
        <begin position="59"/>
        <end position="68"/>
    </location>
</feature>
<dbReference type="InterPro" id="IPR036504">
    <property type="entry name" value="CGI121/TPRKB_sf"/>
</dbReference>
<keyword evidence="11" id="KW-1185">Reference proteome</keyword>
<dbReference type="SUPFAM" id="SSF143870">
    <property type="entry name" value="PF0523-like"/>
    <property type="match status" value="1"/>
</dbReference>
<protein>
    <recommendedName>
        <fullName evidence="4">EKC/KEOPS complex subunit CGI121</fullName>
    </recommendedName>
    <alternativeName>
        <fullName evidence="3">EKC/KEOPS complex subunit cgi121</fullName>
    </alternativeName>
</protein>